<dbReference type="AlphaFoldDB" id="A0A4P7NWX6"/>
<reference evidence="1 2" key="1">
    <citation type="journal article" date="2019" name="Mol. Biol. Evol.">
        <title>Blast fungal genomes show frequent chromosomal changes, gene gains and losses, and effector gene turnover.</title>
        <authorList>
            <person name="Gomez Luciano L.B."/>
            <person name="Jason Tsai I."/>
            <person name="Chuma I."/>
            <person name="Tosa Y."/>
            <person name="Chen Y.H."/>
            <person name="Li J.Y."/>
            <person name="Li M.Y."/>
            <person name="Jade Lu M.Y."/>
            <person name="Nakayashiki H."/>
            <person name="Li W.H."/>
        </authorList>
    </citation>
    <scope>NUCLEOTIDE SEQUENCE [LARGE SCALE GENOMIC DNA]</scope>
    <source>
        <strain evidence="1">MZ5-1-6</strain>
    </source>
</reference>
<dbReference type="Proteomes" id="UP000294847">
    <property type="component" value="Chromosome 7"/>
</dbReference>
<gene>
    <name evidence="1" type="ORF">PoMZ_13393</name>
</gene>
<dbReference type="EMBL" id="CP034210">
    <property type="protein sequence ID" value="QBZ66416.1"/>
    <property type="molecule type" value="Genomic_DNA"/>
</dbReference>
<evidence type="ECO:0000313" key="1">
    <source>
        <dbReference type="EMBL" id="QBZ66416.1"/>
    </source>
</evidence>
<proteinExistence type="predicted"/>
<accession>A0A4P7NWX6</accession>
<evidence type="ECO:0000313" key="2">
    <source>
        <dbReference type="Proteomes" id="UP000294847"/>
    </source>
</evidence>
<protein>
    <submittedName>
        <fullName evidence="1">Uncharacterized protein</fullName>
    </submittedName>
</protein>
<name>A0A4P7NWX6_PYROR</name>
<organism evidence="1 2">
    <name type="scientific">Pyricularia oryzae</name>
    <name type="common">Rice blast fungus</name>
    <name type="synonym">Magnaporthe oryzae</name>
    <dbReference type="NCBI Taxonomy" id="318829"/>
    <lineage>
        <taxon>Eukaryota</taxon>
        <taxon>Fungi</taxon>
        <taxon>Dikarya</taxon>
        <taxon>Ascomycota</taxon>
        <taxon>Pezizomycotina</taxon>
        <taxon>Sordariomycetes</taxon>
        <taxon>Sordariomycetidae</taxon>
        <taxon>Magnaporthales</taxon>
        <taxon>Pyriculariaceae</taxon>
        <taxon>Pyricularia</taxon>
    </lineage>
</organism>
<sequence length="233" mass="26456">MCQFSVSDYASCGHIVFERPESCLFKGSELLCESFPMIENRYPHCCPKCTIFPTRRANTIPAPSPPQSHLRKAFSLPTLNNAIWRPFRPRTQAPVEWRRTRMVHKLMVDRITEQVLDRAREVSVEPAEMHVPSALLWCIREEGEEVGSLNWGPDMTADRESCASGYDEALDWCWIREDSVPKSDVAGLDNVVFGEWVIVNVDKSTGSEEPKKAMIAKEASVVESTSGKYVYRN</sequence>